<evidence type="ECO:0000313" key="3">
    <source>
        <dbReference type="Proteomes" id="UP001229244"/>
    </source>
</evidence>
<dbReference type="AlphaFoldDB" id="A0AAE4ASS7"/>
<keyword evidence="1" id="KW-0732">Signal</keyword>
<evidence type="ECO:0000256" key="1">
    <source>
        <dbReference type="SAM" id="SignalP"/>
    </source>
</evidence>
<keyword evidence="3" id="KW-1185">Reference proteome</keyword>
<name>A0AAE4ASS7_9HYPH</name>
<dbReference type="EMBL" id="JAUSUL010000002">
    <property type="protein sequence ID" value="MDQ0315583.1"/>
    <property type="molecule type" value="Genomic_DNA"/>
</dbReference>
<accession>A0AAE4ASS7</accession>
<dbReference type="Proteomes" id="UP001229244">
    <property type="component" value="Unassembled WGS sequence"/>
</dbReference>
<comment type="caution">
    <text evidence="2">The sequence shown here is derived from an EMBL/GenBank/DDBJ whole genome shotgun (WGS) entry which is preliminary data.</text>
</comment>
<organism evidence="2 3">
    <name type="scientific">Amorphus orientalis</name>
    <dbReference type="NCBI Taxonomy" id="649198"/>
    <lineage>
        <taxon>Bacteria</taxon>
        <taxon>Pseudomonadati</taxon>
        <taxon>Pseudomonadota</taxon>
        <taxon>Alphaproteobacteria</taxon>
        <taxon>Hyphomicrobiales</taxon>
        <taxon>Amorphaceae</taxon>
        <taxon>Amorphus</taxon>
    </lineage>
</organism>
<gene>
    <name evidence="2" type="ORF">J2S73_002040</name>
</gene>
<feature type="chain" id="PRO_5042141039" evidence="1">
    <location>
        <begin position="25"/>
        <end position="114"/>
    </location>
</feature>
<reference evidence="2" key="1">
    <citation type="submission" date="2023-07" db="EMBL/GenBank/DDBJ databases">
        <title>Genomic Encyclopedia of Type Strains, Phase IV (KMG-IV): sequencing the most valuable type-strain genomes for metagenomic binning, comparative biology and taxonomic classification.</title>
        <authorList>
            <person name="Goeker M."/>
        </authorList>
    </citation>
    <scope>NUCLEOTIDE SEQUENCE</scope>
    <source>
        <strain evidence="2">DSM 21202</strain>
    </source>
</reference>
<evidence type="ECO:0000313" key="2">
    <source>
        <dbReference type="EMBL" id="MDQ0315583.1"/>
    </source>
</evidence>
<protein>
    <submittedName>
        <fullName evidence="2">Uncharacterized protein</fullName>
    </submittedName>
</protein>
<proteinExistence type="predicted"/>
<feature type="signal peptide" evidence="1">
    <location>
        <begin position="1"/>
        <end position="24"/>
    </location>
</feature>
<sequence length="114" mass="12153">MPVRAAMTAALIVFGTGLAPPSVAQSPSPYDVRYTARSETPLRGAIEAGARPVATVPKGADGIVLRWCRPEIPFATWQFGSPATWRKILDERACEVEWNGSVGFVDGTALAPAR</sequence>
<dbReference type="RefSeq" id="WP_306885411.1">
    <property type="nucleotide sequence ID" value="NZ_JAUSUL010000002.1"/>
</dbReference>